<dbReference type="InterPro" id="IPR050660">
    <property type="entry name" value="NEK_Ser/Thr_kinase"/>
</dbReference>
<dbReference type="KEGG" id="nev:NTE_00580"/>
<evidence type="ECO:0000313" key="8">
    <source>
        <dbReference type="EMBL" id="AIF82661.1"/>
    </source>
</evidence>
<dbReference type="InterPro" id="IPR008271">
    <property type="entry name" value="Ser/Thr_kinase_AS"/>
</dbReference>
<keyword evidence="6" id="KW-0067">ATP-binding</keyword>
<evidence type="ECO:0000256" key="3">
    <source>
        <dbReference type="ARBA" id="ARBA00022679"/>
    </source>
</evidence>
<dbReference type="GO" id="GO:0005524">
    <property type="term" value="F:ATP binding"/>
    <property type="evidence" value="ECO:0007669"/>
    <property type="project" value="UniProtKB-KW"/>
</dbReference>
<evidence type="ECO:0000256" key="1">
    <source>
        <dbReference type="ARBA" id="ARBA00010886"/>
    </source>
</evidence>
<dbReference type="PANTHER" id="PTHR43671:SF13">
    <property type="entry name" value="SERINE_THREONINE-PROTEIN KINASE NEK2"/>
    <property type="match status" value="1"/>
</dbReference>
<dbReference type="SMART" id="SM00220">
    <property type="entry name" value="S_TKc"/>
    <property type="match status" value="1"/>
</dbReference>
<dbReference type="InterPro" id="IPR000719">
    <property type="entry name" value="Prot_kinase_dom"/>
</dbReference>
<evidence type="ECO:0000259" key="7">
    <source>
        <dbReference type="PROSITE" id="PS50011"/>
    </source>
</evidence>
<dbReference type="PIRSF" id="PIRSF000654">
    <property type="entry name" value="Integrin-linked_kinase"/>
    <property type="match status" value="1"/>
</dbReference>
<proteinExistence type="inferred from homology"/>
<reference evidence="8 9" key="1">
    <citation type="journal article" date="2014" name="PLoS ONE">
        <title>Genome Sequence of Candidatus Nitrososphaera evergladensis from Group I.1b Enriched from Everglades Soil Reveals Novel Genomic Features of the Ammonia-Oxidizing Archaea.</title>
        <authorList>
            <person name="Zhalnina K.V."/>
            <person name="Dias R."/>
            <person name="Leonard M.T."/>
            <person name="Dorr de Quadros P."/>
            <person name="Camargo F.A."/>
            <person name="Drew J.C."/>
            <person name="Farmerie W.G."/>
            <person name="Daroub S.H."/>
            <person name="Triplett E.W."/>
        </authorList>
    </citation>
    <scope>NUCLEOTIDE SEQUENCE [LARGE SCALE GENOMIC DNA]</scope>
    <source>
        <strain evidence="8 9">SR1</strain>
    </source>
</reference>
<dbReference type="PROSITE" id="PS50011">
    <property type="entry name" value="PROTEIN_KINASE_DOM"/>
    <property type="match status" value="1"/>
</dbReference>
<dbReference type="RefSeq" id="WP_158385029.1">
    <property type="nucleotide sequence ID" value="NZ_CP007174.1"/>
</dbReference>
<evidence type="ECO:0000313" key="9">
    <source>
        <dbReference type="Proteomes" id="UP000028194"/>
    </source>
</evidence>
<gene>
    <name evidence="8" type="ORF">NTE_00580</name>
</gene>
<dbReference type="STRING" id="1459636.NTE_00580"/>
<dbReference type="HOGENOM" id="CLU_000288_63_44_2"/>
<dbReference type="Proteomes" id="UP000028194">
    <property type="component" value="Chromosome"/>
</dbReference>
<dbReference type="PANTHER" id="PTHR43671">
    <property type="entry name" value="SERINE/THREONINE-PROTEIN KINASE NEK"/>
    <property type="match status" value="1"/>
</dbReference>
<evidence type="ECO:0000256" key="4">
    <source>
        <dbReference type="ARBA" id="ARBA00022741"/>
    </source>
</evidence>
<accession>A0A075MMG2</accession>
<keyword evidence="4" id="KW-0547">Nucleotide-binding</keyword>
<evidence type="ECO:0000256" key="6">
    <source>
        <dbReference type="ARBA" id="ARBA00022840"/>
    </source>
</evidence>
<dbReference type="eggNOG" id="arCOG03682">
    <property type="taxonomic scope" value="Archaea"/>
</dbReference>
<protein>
    <recommendedName>
        <fullName evidence="2">non-specific serine/threonine protein kinase</fullName>
        <ecNumber evidence="2">2.7.11.1</ecNumber>
    </recommendedName>
</protein>
<dbReference type="EMBL" id="CP007174">
    <property type="protein sequence ID" value="AIF82661.1"/>
    <property type="molecule type" value="Genomic_DNA"/>
</dbReference>
<dbReference type="AlphaFoldDB" id="A0A075MMG2"/>
<dbReference type="Gene3D" id="1.10.510.10">
    <property type="entry name" value="Transferase(Phosphotransferase) domain 1"/>
    <property type="match status" value="1"/>
</dbReference>
<keyword evidence="3 8" id="KW-0808">Transferase</keyword>
<evidence type="ECO:0000256" key="2">
    <source>
        <dbReference type="ARBA" id="ARBA00012513"/>
    </source>
</evidence>
<dbReference type="SUPFAM" id="SSF56112">
    <property type="entry name" value="Protein kinase-like (PK-like)"/>
    <property type="match status" value="1"/>
</dbReference>
<dbReference type="InterPro" id="IPR017441">
    <property type="entry name" value="Protein_kinase_ATP_BS"/>
</dbReference>
<dbReference type="InterPro" id="IPR011009">
    <property type="entry name" value="Kinase-like_dom_sf"/>
</dbReference>
<comment type="similarity">
    <text evidence="1">Belongs to the protein kinase superfamily. NEK Ser/Thr protein kinase family. NIMA subfamily.</text>
</comment>
<dbReference type="EC" id="2.7.11.1" evidence="2"/>
<organism evidence="8 9">
    <name type="scientific">Candidatus Nitrososphaera evergladensis SR1</name>
    <dbReference type="NCBI Taxonomy" id="1459636"/>
    <lineage>
        <taxon>Archaea</taxon>
        <taxon>Nitrososphaerota</taxon>
        <taxon>Nitrososphaeria</taxon>
        <taxon>Nitrososphaerales</taxon>
        <taxon>Nitrososphaeraceae</taxon>
        <taxon>Nitrososphaera</taxon>
    </lineage>
</organism>
<dbReference type="PROSITE" id="PS00108">
    <property type="entry name" value="PROTEIN_KINASE_ST"/>
    <property type="match status" value="1"/>
</dbReference>
<sequence>MQYRIIKRLGSGGFGNVYQVEGSDGNTYAMKLLKSVDVVNKKRFEREIKILATLDHPNVVRIYQWNLGGDPPDFSPWYVMEYLRGGSLREHMDEKFRNRYVFQRNRSINSIILPVCNALAQAHSLSIYHRDLKPDNIMYIDDYRTAIKITDWGLGRDINKKSLMLTAEIGHVGGDPGYCAPEQWFATENPDGRADIFSMGVMLYELMTGRRPAHYDNQMRRPAIEPPSKFHPSISPQMDRLILKMLSLHPEERPQSVWELMSEIENLPDAKYY</sequence>
<feature type="domain" description="Protein kinase" evidence="7">
    <location>
        <begin position="3"/>
        <end position="267"/>
    </location>
</feature>
<name>A0A075MMG2_9ARCH</name>
<dbReference type="PROSITE" id="PS00107">
    <property type="entry name" value="PROTEIN_KINASE_ATP"/>
    <property type="match status" value="1"/>
</dbReference>
<dbReference type="GeneID" id="41596445"/>
<evidence type="ECO:0000256" key="5">
    <source>
        <dbReference type="ARBA" id="ARBA00022777"/>
    </source>
</evidence>
<keyword evidence="5 8" id="KW-0418">Kinase</keyword>
<dbReference type="OrthoDB" id="41005at2157"/>
<keyword evidence="9" id="KW-1185">Reference proteome</keyword>
<dbReference type="CDD" id="cd14014">
    <property type="entry name" value="STKc_PknB_like"/>
    <property type="match status" value="1"/>
</dbReference>
<dbReference type="Pfam" id="PF00069">
    <property type="entry name" value="Pkinase"/>
    <property type="match status" value="1"/>
</dbReference>
<dbReference type="GO" id="GO:0004674">
    <property type="term" value="F:protein serine/threonine kinase activity"/>
    <property type="evidence" value="ECO:0007669"/>
    <property type="project" value="UniProtKB-EC"/>
</dbReference>